<keyword evidence="2" id="KW-1185">Reference proteome</keyword>
<accession>A0AAI8VR90</accession>
<evidence type="ECO:0000313" key="2">
    <source>
        <dbReference type="Proteomes" id="UP001295740"/>
    </source>
</evidence>
<dbReference type="EMBL" id="CAUWAG010000012">
    <property type="protein sequence ID" value="CAJ2509148.1"/>
    <property type="molecule type" value="Genomic_DNA"/>
</dbReference>
<dbReference type="Proteomes" id="UP001295740">
    <property type="component" value="Unassembled WGS sequence"/>
</dbReference>
<comment type="caution">
    <text evidence="1">The sequence shown here is derived from an EMBL/GenBank/DDBJ whole genome shotgun (WGS) entry which is preliminary data.</text>
</comment>
<reference evidence="1" key="1">
    <citation type="submission" date="2023-10" db="EMBL/GenBank/DDBJ databases">
        <authorList>
            <person name="Hackl T."/>
        </authorList>
    </citation>
    <scope>NUCLEOTIDE SEQUENCE</scope>
</reference>
<evidence type="ECO:0000313" key="1">
    <source>
        <dbReference type="EMBL" id="CAJ2509148.1"/>
    </source>
</evidence>
<organism evidence="1 2">
    <name type="scientific">Anthostomella pinea</name>
    <dbReference type="NCBI Taxonomy" id="933095"/>
    <lineage>
        <taxon>Eukaryota</taxon>
        <taxon>Fungi</taxon>
        <taxon>Dikarya</taxon>
        <taxon>Ascomycota</taxon>
        <taxon>Pezizomycotina</taxon>
        <taxon>Sordariomycetes</taxon>
        <taxon>Xylariomycetidae</taxon>
        <taxon>Xylariales</taxon>
        <taxon>Xylariaceae</taxon>
        <taxon>Anthostomella</taxon>
    </lineage>
</organism>
<gene>
    <name evidence="1" type="ORF">KHLLAP_LOCUS9616</name>
</gene>
<name>A0AAI8VR90_9PEZI</name>
<dbReference type="AlphaFoldDB" id="A0AAI8VR90"/>
<proteinExistence type="predicted"/>
<protein>
    <submittedName>
        <fullName evidence="1">Uu.00g141740.m01.CDS01</fullName>
    </submittedName>
</protein>
<sequence length="177" mass="19602">MQLRTLEMSGADCAMSSSSLVQSASGLVEEVQIKVGGVEYLLIPNPENFLSFDDGNAPVLLLVYVTEPGQTISKSTLRDFRTTTLDPDDVFQPEFFCNVVFYGSKKDDLHIDPDVLEELAAWNTKTSTYVEGHPAAKVAPGPYIFAKGKTWQPWRVYYDFNAAFMTAFKPSPDSSGR</sequence>